<dbReference type="RefSeq" id="WP_034245330.1">
    <property type="nucleotide sequence ID" value="NZ_AQRA01000009.1"/>
</dbReference>
<evidence type="ECO:0000313" key="2">
    <source>
        <dbReference type="Proteomes" id="UP000023541"/>
    </source>
</evidence>
<dbReference type="OrthoDB" id="1450030at2"/>
<evidence type="ECO:0000313" key="1">
    <source>
        <dbReference type="EMBL" id="EZH72026.1"/>
    </source>
</evidence>
<dbReference type="AlphaFoldDB" id="A0A023BPZ6"/>
<reference evidence="1 2" key="1">
    <citation type="submission" date="2014-04" db="EMBL/GenBank/DDBJ databases">
        <title>Aquimarina sp. 22II-S11-z7 Genome Sequencing.</title>
        <authorList>
            <person name="Lai Q."/>
        </authorList>
    </citation>
    <scope>NUCLEOTIDE SEQUENCE [LARGE SCALE GENOMIC DNA]</scope>
    <source>
        <strain evidence="1 2">22II-S11-z7</strain>
    </source>
</reference>
<dbReference type="eggNOG" id="ENOG5032HYF">
    <property type="taxonomic scope" value="Bacteria"/>
</dbReference>
<organism evidence="1 2">
    <name type="scientific">Aquimarina atlantica</name>
    <dbReference type="NCBI Taxonomy" id="1317122"/>
    <lineage>
        <taxon>Bacteria</taxon>
        <taxon>Pseudomonadati</taxon>
        <taxon>Bacteroidota</taxon>
        <taxon>Flavobacteriia</taxon>
        <taxon>Flavobacteriales</taxon>
        <taxon>Flavobacteriaceae</taxon>
        <taxon>Aquimarina</taxon>
    </lineage>
</organism>
<sequence>MNELKTNRKKNMDVVYVFSENDKVYVKNSTCSELSNQTSIIYEEWFPINFQWKSLMDLRKNMRLQNAEESY</sequence>
<dbReference type="STRING" id="1317122.ATO12_24115"/>
<proteinExistence type="predicted"/>
<accession>A0A023BPZ6</accession>
<dbReference type="EMBL" id="AQRA01000009">
    <property type="protein sequence ID" value="EZH72026.1"/>
    <property type="molecule type" value="Genomic_DNA"/>
</dbReference>
<comment type="caution">
    <text evidence="1">The sequence shown here is derived from an EMBL/GenBank/DDBJ whole genome shotgun (WGS) entry which is preliminary data.</text>
</comment>
<protein>
    <submittedName>
        <fullName evidence="1">Uncharacterized protein</fullName>
    </submittedName>
</protein>
<dbReference type="Proteomes" id="UP000023541">
    <property type="component" value="Unassembled WGS sequence"/>
</dbReference>
<gene>
    <name evidence="1" type="ORF">ATO12_24115</name>
</gene>
<name>A0A023BPZ6_9FLAO</name>
<keyword evidence="2" id="KW-1185">Reference proteome</keyword>